<dbReference type="Pfam" id="PF12953">
    <property type="entry name" value="DUF3842"/>
    <property type="match status" value="1"/>
</dbReference>
<proteinExistence type="predicted"/>
<dbReference type="AlphaFoldDB" id="A0A424YC87"/>
<comment type="caution">
    <text evidence="1">The sequence shown here is derived from an EMBL/GenBank/DDBJ whole genome shotgun (WGS) entry which is preliminary data.</text>
</comment>
<evidence type="ECO:0000313" key="1">
    <source>
        <dbReference type="EMBL" id="RQD74783.1"/>
    </source>
</evidence>
<dbReference type="Proteomes" id="UP000285138">
    <property type="component" value="Unassembled WGS sequence"/>
</dbReference>
<organism evidence="1 2">
    <name type="scientific">Candidatus Syntrophonatronum acetioxidans</name>
    <dbReference type="NCBI Taxonomy" id="1795816"/>
    <lineage>
        <taxon>Bacteria</taxon>
        <taxon>Bacillati</taxon>
        <taxon>Bacillota</taxon>
        <taxon>Clostridia</taxon>
        <taxon>Eubacteriales</taxon>
        <taxon>Syntrophomonadaceae</taxon>
        <taxon>Candidatus Syntrophonatronum</taxon>
    </lineage>
</organism>
<dbReference type="InterPro" id="IPR024208">
    <property type="entry name" value="DUF3842"/>
</dbReference>
<evidence type="ECO:0000313" key="2">
    <source>
        <dbReference type="Proteomes" id="UP000285138"/>
    </source>
</evidence>
<reference evidence="1 2" key="1">
    <citation type="submission" date="2018-08" db="EMBL/GenBank/DDBJ databases">
        <title>The metabolism and importance of syntrophic acetate oxidation coupled to methane or sulfide production in haloalkaline environments.</title>
        <authorList>
            <person name="Timmers P.H.A."/>
            <person name="Vavourakis C.D."/>
            <person name="Sorokin D.Y."/>
            <person name="Sinninghe Damste J.S."/>
            <person name="Muyzer G."/>
            <person name="Stams A.J.M."/>
            <person name="Plugge C.M."/>
        </authorList>
    </citation>
    <scope>NUCLEOTIDE SEQUENCE [LARGE SCALE GENOMIC DNA]</scope>
    <source>
        <strain evidence="1">MSAO_Bac1</strain>
    </source>
</reference>
<protein>
    <submittedName>
        <fullName evidence="1">DUF3842 family protein</fullName>
    </submittedName>
</protein>
<accession>A0A424YC87</accession>
<dbReference type="EMBL" id="QZAA01000186">
    <property type="protein sequence ID" value="RQD74783.1"/>
    <property type="molecule type" value="Genomic_DNA"/>
</dbReference>
<sequence length="150" mass="16207">MKIAVIDGQGGGLGKAIIETLKRNFPGRAKIIALGTNGVATSTMLKGGADEGASGENALLHNLEEVDIVTGSLSVIIPNAMLGEITPRMVSGVFKSPAQKYLLPVNNKLLYLVGVKEQPMQKFVEELVLNIKEQLEKKSHLKRDNIFIKK</sequence>
<name>A0A424YC87_9FIRM</name>
<gene>
    <name evidence="1" type="ORF">D5R97_07215</name>
</gene>